<organism evidence="2 3">
    <name type="scientific">Halohasta litchfieldiae</name>
    <dbReference type="NCBI Taxonomy" id="1073996"/>
    <lineage>
        <taxon>Archaea</taxon>
        <taxon>Methanobacteriati</taxon>
        <taxon>Methanobacteriota</taxon>
        <taxon>Stenosarchaea group</taxon>
        <taxon>Halobacteria</taxon>
        <taxon>Halobacteriales</taxon>
        <taxon>Haloferacaceae</taxon>
        <taxon>Halohasta</taxon>
    </lineage>
</organism>
<evidence type="ECO:0000256" key="1">
    <source>
        <dbReference type="SAM" id="Phobius"/>
    </source>
</evidence>
<evidence type="ECO:0000313" key="3">
    <source>
        <dbReference type="Proteomes" id="UP000198888"/>
    </source>
</evidence>
<protein>
    <submittedName>
        <fullName evidence="2">Uncharacterized protein</fullName>
    </submittedName>
</protein>
<sequence>MQSNSLPSKNVLVFGSGIALSILGFVLGGIIGSGIGFVAGLAMGERYYFYKKSQNEILRRIENLEKKVAEIQDTD</sequence>
<dbReference type="RefSeq" id="WP_089673148.1">
    <property type="nucleotide sequence ID" value="NZ_CP024845.1"/>
</dbReference>
<proteinExistence type="predicted"/>
<dbReference type="Proteomes" id="UP000198888">
    <property type="component" value="Unassembled WGS sequence"/>
</dbReference>
<dbReference type="GeneID" id="35002219"/>
<evidence type="ECO:0000313" key="2">
    <source>
        <dbReference type="EMBL" id="SEJ09750.1"/>
    </source>
</evidence>
<keyword evidence="3" id="KW-1185">Reference proteome</keyword>
<dbReference type="AlphaFoldDB" id="A0A1H6WAA5"/>
<keyword evidence="1" id="KW-1133">Transmembrane helix</keyword>
<name>A0A1H6WAA5_9EURY</name>
<feature type="transmembrane region" description="Helical" evidence="1">
    <location>
        <begin position="12"/>
        <end position="42"/>
    </location>
</feature>
<dbReference type="EMBL" id="FNYR01000021">
    <property type="protein sequence ID" value="SEJ09750.1"/>
    <property type="molecule type" value="Genomic_DNA"/>
</dbReference>
<gene>
    <name evidence="2" type="ORF">SAMN05444271_1213</name>
</gene>
<keyword evidence="1" id="KW-0812">Transmembrane</keyword>
<dbReference type="KEGG" id="hae:halTADL_1413"/>
<accession>A0A1H6WAA5</accession>
<reference evidence="2 3" key="1">
    <citation type="submission" date="2016-10" db="EMBL/GenBank/DDBJ databases">
        <authorList>
            <person name="de Groot N.N."/>
        </authorList>
    </citation>
    <scope>NUCLEOTIDE SEQUENCE [LARGE SCALE GENOMIC DNA]</scope>
    <source>
        <strain evidence="2 3">DSM 22187</strain>
    </source>
</reference>
<keyword evidence="1" id="KW-0472">Membrane</keyword>
<accession>A0A2H4Q1E2</accession>